<organism evidence="1 2">
    <name type="scientific">Rotaria socialis</name>
    <dbReference type="NCBI Taxonomy" id="392032"/>
    <lineage>
        <taxon>Eukaryota</taxon>
        <taxon>Metazoa</taxon>
        <taxon>Spiralia</taxon>
        <taxon>Gnathifera</taxon>
        <taxon>Rotifera</taxon>
        <taxon>Eurotatoria</taxon>
        <taxon>Bdelloidea</taxon>
        <taxon>Philodinida</taxon>
        <taxon>Philodinidae</taxon>
        <taxon>Rotaria</taxon>
    </lineage>
</organism>
<protein>
    <submittedName>
        <fullName evidence="1">Uncharacterized protein</fullName>
    </submittedName>
</protein>
<dbReference type="EMBL" id="CAJOBP010062036">
    <property type="protein sequence ID" value="CAF4854789.1"/>
    <property type="molecule type" value="Genomic_DNA"/>
</dbReference>
<evidence type="ECO:0000313" key="1">
    <source>
        <dbReference type="EMBL" id="CAF4854789.1"/>
    </source>
</evidence>
<comment type="caution">
    <text evidence="1">The sequence shown here is derived from an EMBL/GenBank/DDBJ whole genome shotgun (WGS) entry which is preliminary data.</text>
</comment>
<gene>
    <name evidence="1" type="ORF">UJA718_LOCUS43629</name>
</gene>
<dbReference type="AlphaFoldDB" id="A0A821SGF8"/>
<accession>A0A821SGF8</accession>
<evidence type="ECO:0000313" key="2">
    <source>
        <dbReference type="Proteomes" id="UP000663873"/>
    </source>
</evidence>
<name>A0A821SGF8_9BILA</name>
<dbReference type="Proteomes" id="UP000663873">
    <property type="component" value="Unassembled WGS sequence"/>
</dbReference>
<reference evidence="1" key="1">
    <citation type="submission" date="2021-02" db="EMBL/GenBank/DDBJ databases">
        <authorList>
            <person name="Nowell W R."/>
        </authorList>
    </citation>
    <scope>NUCLEOTIDE SEQUENCE</scope>
</reference>
<keyword evidence="2" id="KW-1185">Reference proteome</keyword>
<proteinExistence type="predicted"/>
<feature type="non-terminal residue" evidence="1">
    <location>
        <position position="1"/>
    </location>
</feature>
<sequence length="22" mass="2491">AAHPYYELEPYVIIDWASPKGA</sequence>